<dbReference type="EMBL" id="JACYFU010000003">
    <property type="protein sequence ID" value="MBD8066282.1"/>
    <property type="molecule type" value="Genomic_DNA"/>
</dbReference>
<accession>A0A927FVW0</accession>
<feature type="signal peptide" evidence="1">
    <location>
        <begin position="1"/>
        <end position="22"/>
    </location>
</feature>
<protein>
    <recommendedName>
        <fullName evidence="4">Lysine-specific metallo-endopeptidase domain-containing protein</fullName>
    </recommendedName>
</protein>
<dbReference type="AlphaFoldDB" id="A0A927FVW0"/>
<proteinExistence type="predicted"/>
<evidence type="ECO:0000313" key="3">
    <source>
        <dbReference type="Proteomes" id="UP000654108"/>
    </source>
</evidence>
<sequence>MPSRLIVALLLFMVVMPLSASATSTTERAFDAAIALFEKALPGLGAEMSGVATATYRDALTLRRFRSAHWGDAVDLRITDAASESAGCARFAAYVDLPPRNGTATLTVCPRFHRDGSDALRALTILHEVVHAVAGPDECRAMAFAAAIEQRATGRFTDVGGYWRANSCQASPYALP</sequence>
<evidence type="ECO:0000256" key="1">
    <source>
        <dbReference type="SAM" id="SignalP"/>
    </source>
</evidence>
<keyword evidence="1" id="KW-0732">Signal</keyword>
<feature type="chain" id="PRO_5036904975" description="Lysine-specific metallo-endopeptidase domain-containing protein" evidence="1">
    <location>
        <begin position="23"/>
        <end position="176"/>
    </location>
</feature>
<dbReference type="Proteomes" id="UP000654108">
    <property type="component" value="Unassembled WGS sequence"/>
</dbReference>
<dbReference type="RefSeq" id="WP_191775831.1">
    <property type="nucleotide sequence ID" value="NZ_JACYFU010000003.1"/>
</dbReference>
<comment type="caution">
    <text evidence="2">The sequence shown here is derived from an EMBL/GenBank/DDBJ whole genome shotgun (WGS) entry which is preliminary data.</text>
</comment>
<reference evidence="2" key="1">
    <citation type="submission" date="2020-09" db="EMBL/GenBank/DDBJ databases">
        <title>Genome seq and assembly of Devosia sp.</title>
        <authorList>
            <person name="Chhetri G."/>
        </authorList>
    </citation>
    <scope>NUCLEOTIDE SEQUENCE</scope>
    <source>
        <strain evidence="2">PTR5</strain>
    </source>
</reference>
<keyword evidence="3" id="KW-1185">Reference proteome</keyword>
<organism evidence="2 3">
    <name type="scientific">Devosia oryzisoli</name>
    <dbReference type="NCBI Taxonomy" id="2774138"/>
    <lineage>
        <taxon>Bacteria</taxon>
        <taxon>Pseudomonadati</taxon>
        <taxon>Pseudomonadota</taxon>
        <taxon>Alphaproteobacteria</taxon>
        <taxon>Hyphomicrobiales</taxon>
        <taxon>Devosiaceae</taxon>
        <taxon>Devosia</taxon>
    </lineage>
</organism>
<evidence type="ECO:0000313" key="2">
    <source>
        <dbReference type="EMBL" id="MBD8066282.1"/>
    </source>
</evidence>
<evidence type="ECO:0008006" key="4">
    <source>
        <dbReference type="Google" id="ProtNLM"/>
    </source>
</evidence>
<gene>
    <name evidence="2" type="ORF">IC608_12455</name>
</gene>
<name>A0A927FVW0_9HYPH</name>